<dbReference type="InterPro" id="IPR013088">
    <property type="entry name" value="Znf_NHR/GATA"/>
</dbReference>
<dbReference type="GO" id="GO:0005634">
    <property type="term" value="C:nucleus"/>
    <property type="evidence" value="ECO:0007669"/>
    <property type="project" value="UniProtKB-SubCell"/>
</dbReference>
<evidence type="ECO:0000256" key="8">
    <source>
        <dbReference type="ARBA" id="ARBA00023242"/>
    </source>
</evidence>
<dbReference type="Gene3D" id="3.30.50.10">
    <property type="entry name" value="Erythroid Transcription Factor GATA-1, subunit A"/>
    <property type="match status" value="1"/>
</dbReference>
<dbReference type="InterPro" id="IPR000679">
    <property type="entry name" value="Znf_GATA"/>
</dbReference>
<dbReference type="FunFam" id="3.30.50.10:FF:000055">
    <property type="entry name" value="GATA transcription factor 21"/>
    <property type="match status" value="1"/>
</dbReference>
<keyword evidence="3 10" id="KW-0863">Zinc-finger</keyword>
<evidence type="ECO:0000256" key="4">
    <source>
        <dbReference type="ARBA" id="ARBA00022833"/>
    </source>
</evidence>
<evidence type="ECO:0000259" key="11">
    <source>
        <dbReference type="PROSITE" id="PS50114"/>
    </source>
</evidence>
<gene>
    <name evidence="12" type="ORF">MtrunA17_Chr2g0299081</name>
</gene>
<evidence type="ECO:0000256" key="1">
    <source>
        <dbReference type="ARBA" id="ARBA00004123"/>
    </source>
</evidence>
<evidence type="ECO:0000256" key="2">
    <source>
        <dbReference type="ARBA" id="ARBA00022723"/>
    </source>
</evidence>
<evidence type="ECO:0000256" key="6">
    <source>
        <dbReference type="ARBA" id="ARBA00023125"/>
    </source>
</evidence>
<comment type="caution">
    <text evidence="12">The sequence shown here is derived from an EMBL/GenBank/DDBJ whole genome shotgun (WGS) entry which is preliminary data.</text>
</comment>
<dbReference type="SMART" id="SM00401">
    <property type="entry name" value="ZnF_GATA"/>
    <property type="match status" value="1"/>
</dbReference>
<dbReference type="AlphaFoldDB" id="A0A396J909"/>
<evidence type="ECO:0000256" key="10">
    <source>
        <dbReference type="PROSITE-ProRule" id="PRU00094"/>
    </source>
</evidence>
<keyword evidence="2" id="KW-0479">Metal-binding</keyword>
<feature type="domain" description="GATA-type" evidence="11">
    <location>
        <begin position="165"/>
        <end position="201"/>
    </location>
</feature>
<protein>
    <submittedName>
        <fullName evidence="12">Putative transcription factor C2C2-GATA family</fullName>
    </submittedName>
</protein>
<evidence type="ECO:0000313" key="12">
    <source>
        <dbReference type="EMBL" id="RHN73494.1"/>
    </source>
</evidence>
<keyword evidence="8" id="KW-0539">Nucleus</keyword>
<sequence>MCNISMIPTYRYSASSPPMPFFDLNNEDHNHHLFTTNQQATSSSSSLSYSILFNQNQDQTNSYSWESNHILSDGVEVKNFVPSSESWDHQEVEKDAKDWKKEEDNENFRDEGRISMKWMPSKKRMIKRMMEDQRASEQEFEKQIKQLSPNLVGTEDSSNNNFSNNSTVRVCTDCHTTKTPLWRSGPTGPKSLCNACGIRQRKARRALAAAANGETLVVAEKPYVKGKKLQIKRKRSKTDQCAQLLKRKGKSENKCNNFEDLITSWSNNLASHQVFPQDVKEAAILLMALSSGLLNGCSSDEC</sequence>
<dbReference type="Gramene" id="rna9312">
    <property type="protein sequence ID" value="RHN73494.1"/>
    <property type="gene ID" value="gene9312"/>
</dbReference>
<evidence type="ECO:0000256" key="5">
    <source>
        <dbReference type="ARBA" id="ARBA00023015"/>
    </source>
</evidence>
<comment type="similarity">
    <text evidence="9">Belongs to the type IV zinc-finger family. Class B subfamily.</text>
</comment>
<evidence type="ECO:0000256" key="3">
    <source>
        <dbReference type="ARBA" id="ARBA00022771"/>
    </source>
</evidence>
<dbReference type="SUPFAM" id="SSF57716">
    <property type="entry name" value="Glucocorticoid receptor-like (DNA-binding domain)"/>
    <property type="match status" value="1"/>
</dbReference>
<organism evidence="12">
    <name type="scientific">Medicago truncatula</name>
    <name type="common">Barrel medic</name>
    <name type="synonym">Medicago tribuloides</name>
    <dbReference type="NCBI Taxonomy" id="3880"/>
    <lineage>
        <taxon>Eukaryota</taxon>
        <taxon>Viridiplantae</taxon>
        <taxon>Streptophyta</taxon>
        <taxon>Embryophyta</taxon>
        <taxon>Tracheophyta</taxon>
        <taxon>Spermatophyta</taxon>
        <taxon>Magnoliopsida</taxon>
        <taxon>eudicotyledons</taxon>
        <taxon>Gunneridae</taxon>
        <taxon>Pentapetalae</taxon>
        <taxon>rosids</taxon>
        <taxon>fabids</taxon>
        <taxon>Fabales</taxon>
        <taxon>Fabaceae</taxon>
        <taxon>Papilionoideae</taxon>
        <taxon>50 kb inversion clade</taxon>
        <taxon>NPAAA clade</taxon>
        <taxon>Hologalegina</taxon>
        <taxon>IRL clade</taxon>
        <taxon>Trifolieae</taxon>
        <taxon>Medicago</taxon>
    </lineage>
</organism>
<dbReference type="PANTHER" id="PTHR47255">
    <property type="entry name" value="GATA TRANSCRIPTION FACTOR 22-RELATED"/>
    <property type="match status" value="1"/>
</dbReference>
<comment type="subcellular location">
    <subcellularLocation>
        <location evidence="1">Nucleus</location>
    </subcellularLocation>
</comment>
<keyword evidence="7" id="KW-0804">Transcription</keyword>
<keyword evidence="6" id="KW-0238">DNA-binding</keyword>
<name>A0A396J909_MEDTR</name>
<dbReference type="Pfam" id="PF00320">
    <property type="entry name" value="GATA"/>
    <property type="match status" value="1"/>
</dbReference>
<reference evidence="12" key="1">
    <citation type="journal article" date="2018" name="Nat. Plants">
        <title>Whole-genome landscape of Medicago truncatula symbiotic genes.</title>
        <authorList>
            <person name="Pecrix Y."/>
            <person name="Gamas P."/>
            <person name="Carrere S."/>
        </authorList>
    </citation>
    <scope>NUCLEOTIDE SEQUENCE</scope>
    <source>
        <tissue evidence="12">Leaves</tissue>
    </source>
</reference>
<dbReference type="CDD" id="cd00202">
    <property type="entry name" value="ZnF_GATA"/>
    <property type="match status" value="1"/>
</dbReference>
<dbReference type="PANTHER" id="PTHR47255:SF4">
    <property type="entry name" value="GATA ZINC FINGER DOMAIN-CONTAINING PROTEIN 12"/>
    <property type="match status" value="1"/>
</dbReference>
<dbReference type="EMBL" id="PSQE01000002">
    <property type="protein sequence ID" value="RHN73494.1"/>
    <property type="molecule type" value="Genomic_DNA"/>
</dbReference>
<dbReference type="InterPro" id="IPR052138">
    <property type="entry name" value="GATA_ZnFinger_Domain"/>
</dbReference>
<dbReference type="GO" id="GO:0006355">
    <property type="term" value="P:regulation of DNA-templated transcription"/>
    <property type="evidence" value="ECO:0007669"/>
    <property type="project" value="InterPro"/>
</dbReference>
<dbReference type="PROSITE" id="PS00344">
    <property type="entry name" value="GATA_ZN_FINGER_1"/>
    <property type="match status" value="1"/>
</dbReference>
<keyword evidence="5" id="KW-0805">Transcription regulation</keyword>
<proteinExistence type="inferred from homology"/>
<dbReference type="Proteomes" id="UP000265566">
    <property type="component" value="Chromosome 2"/>
</dbReference>
<evidence type="ECO:0000256" key="7">
    <source>
        <dbReference type="ARBA" id="ARBA00023163"/>
    </source>
</evidence>
<dbReference type="GO" id="GO:0000976">
    <property type="term" value="F:transcription cis-regulatory region binding"/>
    <property type="evidence" value="ECO:0007669"/>
    <property type="project" value="UniProtKB-ARBA"/>
</dbReference>
<dbReference type="GO" id="GO:0008270">
    <property type="term" value="F:zinc ion binding"/>
    <property type="evidence" value="ECO:0007669"/>
    <property type="project" value="UniProtKB-KW"/>
</dbReference>
<keyword evidence="4" id="KW-0862">Zinc</keyword>
<dbReference type="OrthoDB" id="2162994at2759"/>
<accession>A0A396J909</accession>
<dbReference type="PROSITE" id="PS50114">
    <property type="entry name" value="GATA_ZN_FINGER_2"/>
    <property type="match status" value="1"/>
</dbReference>
<evidence type="ECO:0000256" key="9">
    <source>
        <dbReference type="ARBA" id="ARBA00024019"/>
    </source>
</evidence>